<dbReference type="SUPFAM" id="SSF54060">
    <property type="entry name" value="His-Me finger endonucleases"/>
    <property type="match status" value="1"/>
</dbReference>
<dbReference type="InterPro" id="IPR010902">
    <property type="entry name" value="NUMOD4"/>
</dbReference>
<dbReference type="InterPro" id="IPR003615">
    <property type="entry name" value="HNH_nuc"/>
</dbReference>
<name>A0A218KCE9_9CAUD</name>
<dbReference type="InterPro" id="IPR044925">
    <property type="entry name" value="His-Me_finger_sf"/>
</dbReference>
<feature type="domain" description="HNH nuclease" evidence="2">
    <location>
        <begin position="58"/>
        <end position="101"/>
    </location>
</feature>
<reference evidence="3 4" key="1">
    <citation type="submission" date="2015-06" db="EMBL/GenBank/DDBJ databases">
        <title>Complete genome sequence of Bacillus cereus phage PBC2.</title>
        <authorList>
            <person name="Kong M."/>
            <person name="Ryu S."/>
        </authorList>
    </citation>
    <scope>NUCLEOTIDE SEQUENCE [LARGE SCALE GENOMIC DNA]</scope>
</reference>
<keyword evidence="4" id="KW-1185">Reference proteome</keyword>
<dbReference type="GO" id="GO:0016788">
    <property type="term" value="F:hydrolase activity, acting on ester bonds"/>
    <property type="evidence" value="ECO:0007669"/>
    <property type="project" value="InterPro"/>
</dbReference>
<evidence type="ECO:0008006" key="5">
    <source>
        <dbReference type="Google" id="ProtNLM"/>
    </source>
</evidence>
<protein>
    <recommendedName>
        <fullName evidence="5">HNH endonuclease</fullName>
    </recommendedName>
</protein>
<dbReference type="Gene3D" id="3.90.75.20">
    <property type="match status" value="1"/>
</dbReference>
<organism evidence="3 4">
    <name type="scientific">Bacillus phage PBC2</name>
    <dbReference type="NCBI Taxonomy" id="1675029"/>
    <lineage>
        <taxon>Viruses</taxon>
        <taxon>Duplodnaviria</taxon>
        <taxon>Heunggongvirae</taxon>
        <taxon>Uroviricota</taxon>
        <taxon>Caudoviricetes</taxon>
        <taxon>Andregratiavirinae</taxon>
        <taxon>Haetaevirus</taxon>
        <taxon>Haetaevirus PBC2</taxon>
    </lineage>
</organism>
<dbReference type="EMBL" id="KT070867">
    <property type="protein sequence ID" value="AKQ08561.1"/>
    <property type="molecule type" value="Genomic_DNA"/>
</dbReference>
<dbReference type="Gene3D" id="1.10.10.60">
    <property type="entry name" value="Homeodomain-like"/>
    <property type="match status" value="1"/>
</dbReference>
<evidence type="ECO:0000313" key="4">
    <source>
        <dbReference type="Proteomes" id="UP000223102"/>
    </source>
</evidence>
<proteinExistence type="predicted"/>
<feature type="domain" description="NUMOD4" evidence="1">
    <location>
        <begin position="2"/>
        <end position="48"/>
    </location>
</feature>
<dbReference type="Pfam" id="PF07463">
    <property type="entry name" value="NUMOD4"/>
    <property type="match status" value="1"/>
</dbReference>
<accession>A0A218KCE9</accession>
<sequence>MEIWKSLKGIVECGDNYEISNMGRLKSLTRNVIMKCQVSDRGYLKAKLYHQQKTKTVRIHRLVALAFIPNLENLPEVNHCDGDKLNNKSDNLEWSTRASNVQHSFDTGLNPTKGEGSRHAKITEEDVRKIREMYDTGKYTQRDLAKIFGINHSAIGCITRGETWKHVD</sequence>
<dbReference type="Pfam" id="PF13392">
    <property type="entry name" value="HNH_3"/>
    <property type="match status" value="1"/>
</dbReference>
<dbReference type="Proteomes" id="UP000223102">
    <property type="component" value="Segment"/>
</dbReference>
<evidence type="ECO:0000259" key="2">
    <source>
        <dbReference type="Pfam" id="PF13392"/>
    </source>
</evidence>
<evidence type="ECO:0000259" key="1">
    <source>
        <dbReference type="Pfam" id="PF07463"/>
    </source>
</evidence>
<gene>
    <name evidence="3" type="ORF">PBC2_246</name>
</gene>
<evidence type="ECO:0000313" key="3">
    <source>
        <dbReference type="EMBL" id="AKQ08561.1"/>
    </source>
</evidence>